<proteinExistence type="predicted"/>
<name>A0A5B8IEP9_9VIRU</name>
<accession>A0A5B8IEP9</accession>
<gene>
    <name evidence="1" type="ORF">1_113</name>
</gene>
<dbReference type="EMBL" id="MK250085">
    <property type="protein sequence ID" value="QDY51728.1"/>
    <property type="molecule type" value="Genomic_DNA"/>
</dbReference>
<reference evidence="1" key="1">
    <citation type="submission" date="2018-11" db="EMBL/GenBank/DDBJ databases">
        <title>A distinct lineage of giant viruses engineers rhodopsin photosystems in predatory marine eukaryotes.</title>
        <authorList>
            <person name="Needham D.M."/>
            <person name="Yoshizawa S."/>
            <person name="Hosaka T."/>
            <person name="Poirier C."/>
            <person name="Choi C.-J."/>
            <person name="Hehenberger E."/>
            <person name="Irwin N.A.T."/>
            <person name="Wilken S."/>
            <person name="Yung C.-M."/>
            <person name="Bachy C."/>
            <person name="Kurihara R."/>
            <person name="Nakajima Y."/>
            <person name="Kojima K."/>
            <person name="Kimura-Someya T."/>
            <person name="Leonard G."/>
            <person name="Malmstrom R.R."/>
            <person name="Mende D."/>
            <person name="Olson D.K."/>
            <person name="Sudo Y."/>
            <person name="Sudek S."/>
            <person name="Richards T.A."/>
            <person name="DeLong E.F."/>
            <person name="Keeling P.J."/>
            <person name="Santoro A.E."/>
            <person name="Shirouzu M."/>
            <person name="Iwasaki W."/>
            <person name="Worden A.Z."/>
        </authorList>
    </citation>
    <scope>NUCLEOTIDE SEQUENCE</scope>
</reference>
<protein>
    <submittedName>
        <fullName evidence="1">Uncharacterized protein</fullName>
    </submittedName>
</protein>
<sequence>MHNVKIHTITKKDTEEQTFNQFNLDFKENQTGILEYKPNQLGKLNDSINKFYDNFPYFTYFTYLGESFNLEASTEESKYIFNVNELNLVTKDDKIVTYINNQYYEANITNITNNQITIDKTLDIPKHNIIYYYKKTSNSFKIRVSNKERILRTNYSSIEYTGILRYNNLENNNFELYNNSFVLLTGNNKGNTGISNFKRLKFNDKYNSFNNNLNKGINKIFNGNIFRDISVKENSTNLNSYIDYNSDLIYSTPVFKYDDNNLFNLNNHYIKFRKNDSNSYKVYVRENDNFIKNFTFVTNITDNIKNDGYYKFNFKNNFTFYNSNYSNMSINKSGYISFTNEGKLERKNYVSKLNIDNFTYGKSEITEPMPNINEYFSCETKIIKGNGSGLKIKFKYIEYQIGKYQIDKNTIRIIYGGSNYKEGDILSLDISESNDNIIIVEEVSSDIFKSSYKNLLKGYNINFFRGELEFNYLSKVYISEVDEDEIVITFLNLSYVNSYSLINIQIRLWCNNKVITSSTFSDENYLNGDIEISYKISNRKNVNNDTFLGNKFDNLFIGITNNIKYDDNFNPLNFYSLIDDKYSFSRSRGVPKLDARIIFDKSYNQQEKFDINNDNWNSSYVEDDNNIKYYIKIFDLGSDDGNLPTKFNAAVSSEFDYKIIKEYTGIDSGYFYNIEKKYYSDMTVEDLDDFILVKNISIDNMKPLIVDTPIELTGLVNLYKYNSFYDKKTFELYDTMLNNVEFKYQNVLKEVNIYETTNDLEQYIYSIDNIQKNLFVKFYYRLNSDLYNNNTSFTNAIKISSDKSNIHIKKNESIYFQIVGSDPIPTSIELRYMNRWSGSNKGENIPLVGLSLELYDSDENIKLYSNTIIEDSSGHESIKIENTTAINLEEEDYIIIISENDNKFLEIIF</sequence>
<organism evidence="1">
    <name type="scientific">Mimiviridae sp. ChoanoV1</name>
    <dbReference type="NCBI Taxonomy" id="2596887"/>
    <lineage>
        <taxon>Viruses</taxon>
        <taxon>Varidnaviria</taxon>
        <taxon>Bamfordvirae</taxon>
        <taxon>Nucleocytoviricota</taxon>
        <taxon>Megaviricetes</taxon>
        <taxon>Imitervirales</taxon>
        <taxon>Schizomimiviridae</taxon>
    </lineage>
</organism>
<evidence type="ECO:0000313" key="1">
    <source>
        <dbReference type="EMBL" id="QDY51728.1"/>
    </source>
</evidence>